<evidence type="ECO:0000256" key="2">
    <source>
        <dbReference type="ARBA" id="ARBA00023315"/>
    </source>
</evidence>
<sequence>MNDSAVNLRQASVDDLDAIMQLETATFPSDAWNRETMQRELRSRVNRYYVLERDDTPVAYGGIRVVACDADVQTIAVADGSRGQGLGRALMEHLMQAARDEGALQMFLEVRADNPNAIALYESLDFEQIDVRHGYYQPDGIDAIVMMKEPV</sequence>
<proteinExistence type="inferred from homology"/>
<evidence type="ECO:0000313" key="6">
    <source>
        <dbReference type="Proteomes" id="UP000195787"/>
    </source>
</evidence>
<dbReference type="EC" id="2.3.1.266" evidence="3"/>
<dbReference type="Gene3D" id="3.40.630.30">
    <property type="match status" value="1"/>
</dbReference>
<dbReference type="PROSITE" id="PS51186">
    <property type="entry name" value="GNAT"/>
    <property type="match status" value="1"/>
</dbReference>
<name>A0A1R4FC76_9MICO</name>
<dbReference type="EMBL" id="FUHU01000020">
    <property type="protein sequence ID" value="SJM53508.1"/>
    <property type="molecule type" value="Genomic_DNA"/>
</dbReference>
<dbReference type="GO" id="GO:0008999">
    <property type="term" value="F:protein-N-terminal-alanine acetyltransferase activity"/>
    <property type="evidence" value="ECO:0007669"/>
    <property type="project" value="UniProtKB-EC"/>
</dbReference>
<organism evidence="5 6">
    <name type="scientific">Agrococcus casei LMG 22410</name>
    <dbReference type="NCBI Taxonomy" id="1255656"/>
    <lineage>
        <taxon>Bacteria</taxon>
        <taxon>Bacillati</taxon>
        <taxon>Actinomycetota</taxon>
        <taxon>Actinomycetes</taxon>
        <taxon>Micrococcales</taxon>
        <taxon>Microbacteriaceae</taxon>
        <taxon>Agrococcus</taxon>
    </lineage>
</organism>
<comment type="catalytic activity">
    <reaction evidence="3">
        <text>N-terminal L-alanyl-[ribosomal protein bS18] + acetyl-CoA = N-terminal N(alpha)-acetyl-L-alanyl-[ribosomal protein bS18] + CoA + H(+)</text>
        <dbReference type="Rhea" id="RHEA:43756"/>
        <dbReference type="Rhea" id="RHEA-COMP:10676"/>
        <dbReference type="Rhea" id="RHEA-COMP:10677"/>
        <dbReference type="ChEBI" id="CHEBI:15378"/>
        <dbReference type="ChEBI" id="CHEBI:57287"/>
        <dbReference type="ChEBI" id="CHEBI:57288"/>
        <dbReference type="ChEBI" id="CHEBI:64718"/>
        <dbReference type="ChEBI" id="CHEBI:83683"/>
        <dbReference type="EC" id="2.3.1.266"/>
    </reaction>
</comment>
<keyword evidence="3" id="KW-0963">Cytoplasm</keyword>
<evidence type="ECO:0000256" key="3">
    <source>
        <dbReference type="RuleBase" id="RU363094"/>
    </source>
</evidence>
<dbReference type="NCBIfam" id="TIGR01575">
    <property type="entry name" value="rimI"/>
    <property type="match status" value="1"/>
</dbReference>
<comment type="similarity">
    <text evidence="3">Belongs to the acetyltransferase family. RimI subfamily.</text>
</comment>
<gene>
    <name evidence="5" type="ORF">CZ674_03805</name>
</gene>
<evidence type="ECO:0000256" key="1">
    <source>
        <dbReference type="ARBA" id="ARBA00022679"/>
    </source>
</evidence>
<accession>A0A1R4FC76</accession>
<evidence type="ECO:0000313" key="5">
    <source>
        <dbReference type="EMBL" id="SJM53508.1"/>
    </source>
</evidence>
<dbReference type="Proteomes" id="UP000195787">
    <property type="component" value="Unassembled WGS sequence"/>
</dbReference>
<dbReference type="SUPFAM" id="SSF55729">
    <property type="entry name" value="Acyl-CoA N-acyltransferases (Nat)"/>
    <property type="match status" value="1"/>
</dbReference>
<dbReference type="PANTHER" id="PTHR43877:SF2">
    <property type="entry name" value="AMINOALKYLPHOSPHONATE N-ACETYLTRANSFERASE-RELATED"/>
    <property type="match status" value="1"/>
</dbReference>
<feature type="domain" description="N-acetyltransferase" evidence="4">
    <location>
        <begin position="6"/>
        <end position="151"/>
    </location>
</feature>
<dbReference type="InterPro" id="IPR050832">
    <property type="entry name" value="Bact_Acetyltransf"/>
</dbReference>
<keyword evidence="2 5" id="KW-0012">Acyltransferase</keyword>
<dbReference type="OrthoDB" id="529907at2"/>
<comment type="function">
    <text evidence="3">Acetylates the N-terminal alanine of ribosomal protein bS18.</text>
</comment>
<reference evidence="5 6" key="1">
    <citation type="submission" date="2017-02" db="EMBL/GenBank/DDBJ databases">
        <authorList>
            <person name="Peterson S.W."/>
        </authorList>
    </citation>
    <scope>NUCLEOTIDE SEQUENCE [LARGE SCALE GENOMIC DNA]</scope>
    <source>
        <strain evidence="5 6">LMG 22410</strain>
    </source>
</reference>
<comment type="subcellular location">
    <subcellularLocation>
        <location evidence="3">Cytoplasm</location>
    </subcellularLocation>
</comment>
<keyword evidence="6" id="KW-1185">Reference proteome</keyword>
<protein>
    <recommendedName>
        <fullName evidence="3">[Ribosomal protein bS18]-alanine N-acetyltransferase</fullName>
        <ecNumber evidence="3">2.3.1.266</ecNumber>
    </recommendedName>
</protein>
<dbReference type="AlphaFoldDB" id="A0A1R4FC76"/>
<dbReference type="GeneID" id="303172332"/>
<dbReference type="InterPro" id="IPR016181">
    <property type="entry name" value="Acyl_CoA_acyltransferase"/>
</dbReference>
<dbReference type="InterPro" id="IPR006464">
    <property type="entry name" value="AcTrfase_RimI/Ard1"/>
</dbReference>
<dbReference type="RefSeq" id="WP_086991211.1">
    <property type="nucleotide sequence ID" value="NZ_FUHU01000020.1"/>
</dbReference>
<keyword evidence="1 5" id="KW-0808">Transferase</keyword>
<dbReference type="Pfam" id="PF00583">
    <property type="entry name" value="Acetyltransf_1"/>
    <property type="match status" value="1"/>
</dbReference>
<evidence type="ECO:0000259" key="4">
    <source>
        <dbReference type="PROSITE" id="PS51186"/>
    </source>
</evidence>
<dbReference type="CDD" id="cd04301">
    <property type="entry name" value="NAT_SF"/>
    <property type="match status" value="1"/>
</dbReference>
<dbReference type="PANTHER" id="PTHR43877">
    <property type="entry name" value="AMINOALKYLPHOSPHONATE N-ACETYLTRANSFERASE-RELATED-RELATED"/>
    <property type="match status" value="1"/>
</dbReference>
<dbReference type="InterPro" id="IPR000182">
    <property type="entry name" value="GNAT_dom"/>
</dbReference>
<dbReference type="GO" id="GO:0005737">
    <property type="term" value="C:cytoplasm"/>
    <property type="evidence" value="ECO:0007669"/>
    <property type="project" value="UniProtKB-SubCell"/>
</dbReference>